<dbReference type="Pfam" id="PF04227">
    <property type="entry name" value="Indigoidine_A"/>
    <property type="match status" value="1"/>
</dbReference>
<dbReference type="GO" id="GO:0046872">
    <property type="term" value="F:metal ion binding"/>
    <property type="evidence" value="ECO:0007669"/>
    <property type="project" value="UniProtKB-KW"/>
</dbReference>
<organism evidence="7 8">
    <name type="scientific">Komagataeibacter rhaeticus</name>
    <dbReference type="NCBI Taxonomy" id="215221"/>
    <lineage>
        <taxon>Bacteria</taxon>
        <taxon>Pseudomonadati</taxon>
        <taxon>Pseudomonadota</taxon>
        <taxon>Alphaproteobacteria</taxon>
        <taxon>Acetobacterales</taxon>
        <taxon>Acetobacteraceae</taxon>
        <taxon>Komagataeibacter</taxon>
    </lineage>
</organism>
<feature type="binding site" evidence="6">
    <location>
        <position position="107"/>
    </location>
    <ligand>
        <name>substrate</name>
    </ligand>
</feature>
<keyword evidence="8" id="KW-1185">Reference proteome</keyword>
<keyword evidence="1 6" id="KW-0479">Metal-binding</keyword>
<accession>A0A858JIH6</accession>
<dbReference type="GO" id="GO:0005737">
    <property type="term" value="C:cytoplasm"/>
    <property type="evidence" value="ECO:0007669"/>
    <property type="project" value="TreeGrafter"/>
</dbReference>
<evidence type="ECO:0000313" key="7">
    <source>
        <dbReference type="EMBL" id="QIP35242.1"/>
    </source>
</evidence>
<evidence type="ECO:0000256" key="3">
    <source>
        <dbReference type="ARBA" id="ARBA00023211"/>
    </source>
</evidence>
<keyword evidence="4 6" id="KW-0456">Lyase</keyword>
<dbReference type="PANTHER" id="PTHR42909">
    <property type="entry name" value="ZGC:136858"/>
    <property type="match status" value="1"/>
</dbReference>
<dbReference type="KEGG" id="kre:GWK63_06990"/>
<evidence type="ECO:0000313" key="8">
    <source>
        <dbReference type="Proteomes" id="UP000502533"/>
    </source>
</evidence>
<gene>
    <name evidence="6" type="primary">psuG</name>
    <name evidence="7" type="ORF">GWK63_06990</name>
</gene>
<evidence type="ECO:0000256" key="6">
    <source>
        <dbReference type="HAMAP-Rule" id="MF_01876"/>
    </source>
</evidence>
<dbReference type="GO" id="GO:0046113">
    <property type="term" value="P:nucleobase catabolic process"/>
    <property type="evidence" value="ECO:0007669"/>
    <property type="project" value="UniProtKB-UniRule"/>
</dbReference>
<feature type="active site" description="Proton donor" evidence="6">
    <location>
        <position position="26"/>
    </location>
</feature>
<dbReference type="InterPro" id="IPR022830">
    <property type="entry name" value="Indigdn_synthA-like"/>
</dbReference>
<sequence length="305" mass="31730">MNALPLVLSAEVRDALACGKAVVALESTIITHGMPWPQNVSTAREVENLVRAEGGVPATIAIISGKIHVGLDDSTLEWLGTAKDVMKVSRADLAYALSAGRHGSTTVAATMICAHLAGIGVFATGGIGGVHRGVEETMDISADLTEFARTPVAVVCAGAKALLDLPRTLEFLETQGVPVVGYETSDFPAFWSRSSGLPVPLRADSAKEIASMISMRATLGLDGGVVVANPVPAASEIPRAEMEAFITQAVEEARRDGITGKAVTPYLLSRMLELTAGRSLETNIALVLNNARLATHIALALGAKA</sequence>
<feature type="binding site" evidence="6">
    <location>
        <position position="87"/>
    </location>
    <ligand>
        <name>substrate</name>
    </ligand>
</feature>
<reference evidence="7 8" key="1">
    <citation type="submission" date="2020-03" db="EMBL/GenBank/DDBJ databases">
        <title>Isolation of cellulose-producing strains, genome characterization and application of the synthesized cellulose films as an economical and sustainable material for piezoelectric sensor construction.</title>
        <authorList>
            <person name="Mangayil R.K."/>
        </authorList>
    </citation>
    <scope>NUCLEOTIDE SEQUENCE [LARGE SCALE GENOMIC DNA]</scope>
    <source>
        <strain evidence="7 8">ENS 9a1a</strain>
    </source>
</reference>
<protein>
    <recommendedName>
        <fullName evidence="6">Pseudouridine-5'-phosphate glycosidase</fullName>
        <shortName evidence="6">PsiMP glycosidase</shortName>
        <ecNumber evidence="6">4.2.1.70</ecNumber>
    </recommendedName>
</protein>
<dbReference type="GO" id="GO:0016798">
    <property type="term" value="F:hydrolase activity, acting on glycosyl bonds"/>
    <property type="evidence" value="ECO:0007669"/>
    <property type="project" value="UniProtKB-KW"/>
</dbReference>
<dbReference type="Proteomes" id="UP000502533">
    <property type="component" value="Chromosome"/>
</dbReference>
<proteinExistence type="inferred from homology"/>
<keyword evidence="2 6" id="KW-0378">Hydrolase</keyword>
<dbReference type="EC" id="4.2.1.70" evidence="6"/>
<comment type="catalytic activity">
    <reaction evidence="6">
        <text>D-ribose 5-phosphate + uracil = psi-UMP + H2O</text>
        <dbReference type="Rhea" id="RHEA:18337"/>
        <dbReference type="ChEBI" id="CHEBI:15377"/>
        <dbReference type="ChEBI" id="CHEBI:17568"/>
        <dbReference type="ChEBI" id="CHEBI:58380"/>
        <dbReference type="ChEBI" id="CHEBI:78346"/>
        <dbReference type="EC" id="4.2.1.70"/>
    </reaction>
</comment>
<evidence type="ECO:0000256" key="1">
    <source>
        <dbReference type="ARBA" id="ARBA00022723"/>
    </source>
</evidence>
<feature type="binding site" evidence="6">
    <location>
        <position position="139"/>
    </location>
    <ligand>
        <name>Mn(2+)</name>
        <dbReference type="ChEBI" id="CHEBI:29035"/>
    </ligand>
</feature>
<evidence type="ECO:0000256" key="4">
    <source>
        <dbReference type="ARBA" id="ARBA00023239"/>
    </source>
</evidence>
<feature type="active site" description="Nucleophile" evidence="6">
    <location>
        <position position="160"/>
    </location>
</feature>
<dbReference type="InterPro" id="IPR007342">
    <property type="entry name" value="PsuG"/>
</dbReference>
<dbReference type="HAMAP" id="MF_01876">
    <property type="entry name" value="PsiMP_glycosidase"/>
    <property type="match status" value="1"/>
</dbReference>
<comment type="similarity">
    <text evidence="6">Belongs to the pseudouridine-5'-phosphate glycosidase family.</text>
</comment>
<keyword evidence="5 6" id="KW-0326">Glycosidase</keyword>
<dbReference type="EMBL" id="CP050139">
    <property type="protein sequence ID" value="QIP35242.1"/>
    <property type="molecule type" value="Genomic_DNA"/>
</dbReference>
<comment type="subunit">
    <text evidence="6">Homotrimer.</text>
</comment>
<comment type="cofactor">
    <cofactor evidence="6">
        <name>Mn(2+)</name>
        <dbReference type="ChEBI" id="CHEBI:29035"/>
    </cofactor>
    <text evidence="6">Binds 1 Mn(2+) ion per subunit.</text>
</comment>
<name>A0A858JIH6_9PROT</name>
<feature type="binding site" evidence="6">
    <location>
        <begin position="141"/>
        <end position="143"/>
    </location>
    <ligand>
        <name>substrate</name>
    </ligand>
</feature>
<dbReference type="SUPFAM" id="SSF110581">
    <property type="entry name" value="Indigoidine synthase A-like"/>
    <property type="match status" value="1"/>
</dbReference>
<evidence type="ECO:0000256" key="5">
    <source>
        <dbReference type="ARBA" id="ARBA00023295"/>
    </source>
</evidence>
<dbReference type="AlphaFoldDB" id="A0A858JIH6"/>
<dbReference type="PANTHER" id="PTHR42909:SF1">
    <property type="entry name" value="CARBOHYDRATE KINASE PFKB DOMAIN-CONTAINING PROTEIN"/>
    <property type="match status" value="1"/>
</dbReference>
<evidence type="ECO:0000256" key="2">
    <source>
        <dbReference type="ARBA" id="ARBA00022801"/>
    </source>
</evidence>
<dbReference type="Gene3D" id="3.40.1790.10">
    <property type="entry name" value="Indigoidine synthase domain"/>
    <property type="match status" value="1"/>
</dbReference>
<comment type="function">
    <text evidence="6">Catalyzes the reversible cleavage of pseudouridine 5'-phosphate (PsiMP) to ribose 5-phosphate and uracil. Functions biologically in the cleavage direction, as part of a pseudouridine degradation pathway.</text>
</comment>
<dbReference type="GO" id="GO:0004730">
    <property type="term" value="F:pseudouridylate synthase activity"/>
    <property type="evidence" value="ECO:0007669"/>
    <property type="project" value="UniProtKB-UniRule"/>
</dbReference>
<keyword evidence="3 6" id="KW-0464">Manganese</keyword>